<organism evidence="2 3">
    <name type="scientific">Alternaria tenuissima</name>
    <dbReference type="NCBI Taxonomy" id="119927"/>
    <lineage>
        <taxon>Eukaryota</taxon>
        <taxon>Fungi</taxon>
        <taxon>Dikarya</taxon>
        <taxon>Ascomycota</taxon>
        <taxon>Pezizomycotina</taxon>
        <taxon>Dothideomycetes</taxon>
        <taxon>Pleosporomycetidae</taxon>
        <taxon>Pleosporales</taxon>
        <taxon>Pleosporineae</taxon>
        <taxon>Pleosporaceae</taxon>
        <taxon>Alternaria</taxon>
        <taxon>Alternaria sect. Alternaria</taxon>
        <taxon>Alternaria alternata complex</taxon>
    </lineage>
</organism>
<evidence type="ECO:0000313" key="2">
    <source>
        <dbReference type="EMBL" id="RYN89368.1"/>
    </source>
</evidence>
<gene>
    <name evidence="2" type="ORF">AA0119_g11434</name>
</gene>
<sequence>MEGLSVAANGLAIISVAFQLTEACIKLHTFWETVEDAPREIIAIKEDLRYLISVFRRVESHSNPLGSCLAEGVQHCRAKIEDLTLIVGRFDNGFQSLSRRKRVRTAFKAALHSKHIQRFRDSLNEAKSTLTLALAHESVIQSRSSRLPTKVKIHEEIERYATTKAGQKDSLYASEIEDASGWIAVQSVPSKYVGQRSLRHMKSSYTANALQPLGKMLTEHPSIDYKVQELMLHAIAQTAVTTFESTSMEIFAQDGYTIDACGQLRTKTFVYAENLRYHVNHHVSTFRTALGCAWLRTTTLHHDNKSSKRQRKLQIIRSLILYPTRWLQYTGIQNGLEAVVASGGRSWLFNCNITVTRPVPDDSLIFELCRTGQTRAVEALLDKGMASVVDTSPKGWKPLHFAAAAGHVDLCALLIKGGADKSALVYEGPSDAILSPISLFVSSCTDEHADTKIAMLRLFCECIDIADVDSDGWSVHDWLKRAYARERVPISRNSITWLLHLTVNEEYVEFSARNIWSALQHAMRSVSNHARHSNYLEQVLCLSREERSKVSKRHLDALGSWLALRVSGRVLLPMIVNAGSFLQMKGFDWMEDNLTHRQFLQALPSIYSAWCTALLNCIEQVKTYMREELDRFLGELGMAQGAFIRALTRANNLSHNNSSGKLPRTACTHCEDDYGPFACGLVEPARIAVTECVKSGHNANCVCDKVHKAPTISDELPEYTGMCQTDSVDDNDNNDMHEDDEFFDAQPHVFNDDDLQITPTSSMFTDIATLLYSAQGKMWLGEHSVGERLCSTCLLLKEKYIGKDGLSADFPPMPRSFDGLRVKW</sequence>
<dbReference type="SMART" id="SM00248">
    <property type="entry name" value="ANK"/>
    <property type="match status" value="2"/>
</dbReference>
<dbReference type="EMBL" id="PDXF01000086">
    <property type="protein sequence ID" value="RYN89368.1"/>
    <property type="molecule type" value="Genomic_DNA"/>
</dbReference>
<dbReference type="Gene3D" id="1.25.40.20">
    <property type="entry name" value="Ankyrin repeat-containing domain"/>
    <property type="match status" value="1"/>
</dbReference>
<accession>A0ABY0FWD3</accession>
<evidence type="ECO:0000313" key="3">
    <source>
        <dbReference type="Proteomes" id="UP000293195"/>
    </source>
</evidence>
<dbReference type="InterPro" id="IPR036770">
    <property type="entry name" value="Ankyrin_rpt-contain_sf"/>
</dbReference>
<evidence type="ECO:0000256" key="1">
    <source>
        <dbReference type="PROSITE-ProRule" id="PRU00023"/>
    </source>
</evidence>
<keyword evidence="3" id="KW-1185">Reference proteome</keyword>
<reference evidence="3" key="1">
    <citation type="journal article" date="2019" name="bioRxiv">
        <title>Genomics, evolutionary history and diagnostics of the Alternaria alternata species group including apple and Asian pear pathotypes.</title>
        <authorList>
            <person name="Armitage A.D."/>
            <person name="Cockerton H.M."/>
            <person name="Sreenivasaprasad S."/>
            <person name="Woodhall J.W."/>
            <person name="Lane C.R."/>
            <person name="Harrison R.J."/>
            <person name="Clarkson J.P."/>
        </authorList>
    </citation>
    <scope>NUCLEOTIDE SEQUENCE [LARGE SCALE GENOMIC DNA]</scope>
    <source>
        <strain evidence="3">FERA 635</strain>
    </source>
</reference>
<dbReference type="PROSITE" id="PS50297">
    <property type="entry name" value="ANK_REP_REGION"/>
    <property type="match status" value="1"/>
</dbReference>
<dbReference type="SUPFAM" id="SSF48403">
    <property type="entry name" value="Ankyrin repeat"/>
    <property type="match status" value="1"/>
</dbReference>
<keyword evidence="1" id="KW-0040">ANK repeat</keyword>
<feature type="repeat" description="ANK" evidence="1">
    <location>
        <begin position="394"/>
        <end position="420"/>
    </location>
</feature>
<dbReference type="PROSITE" id="PS50088">
    <property type="entry name" value="ANK_REPEAT"/>
    <property type="match status" value="1"/>
</dbReference>
<comment type="caution">
    <text evidence="2">The sequence shown here is derived from an EMBL/GenBank/DDBJ whole genome shotgun (WGS) entry which is preliminary data.</text>
</comment>
<name>A0ABY0FWD3_9PLEO</name>
<dbReference type="Pfam" id="PF12796">
    <property type="entry name" value="Ank_2"/>
    <property type="match status" value="1"/>
</dbReference>
<dbReference type="Proteomes" id="UP000293195">
    <property type="component" value="Unassembled WGS sequence"/>
</dbReference>
<proteinExistence type="predicted"/>
<dbReference type="InterPro" id="IPR002110">
    <property type="entry name" value="Ankyrin_rpt"/>
</dbReference>
<evidence type="ECO:0008006" key="4">
    <source>
        <dbReference type="Google" id="ProtNLM"/>
    </source>
</evidence>
<protein>
    <recommendedName>
        <fullName evidence="4">Fungal N-terminal domain-containing protein</fullName>
    </recommendedName>
</protein>